<accession>A0A0J8GT71</accession>
<organism evidence="2 3">
    <name type="scientific">Catenovulum maritimum</name>
    <dbReference type="NCBI Taxonomy" id="1513271"/>
    <lineage>
        <taxon>Bacteria</taxon>
        <taxon>Pseudomonadati</taxon>
        <taxon>Pseudomonadota</taxon>
        <taxon>Gammaproteobacteria</taxon>
        <taxon>Alteromonadales</taxon>
        <taxon>Alteromonadaceae</taxon>
        <taxon>Catenovulum</taxon>
    </lineage>
</organism>
<gene>
    <name evidence="2" type="ORF">XM47_05865</name>
</gene>
<keyword evidence="1" id="KW-0472">Membrane</keyword>
<evidence type="ECO:0000313" key="3">
    <source>
        <dbReference type="Proteomes" id="UP000037600"/>
    </source>
</evidence>
<comment type="caution">
    <text evidence="2">The sequence shown here is derived from an EMBL/GenBank/DDBJ whole genome shotgun (WGS) entry which is preliminary data.</text>
</comment>
<keyword evidence="3" id="KW-1185">Reference proteome</keyword>
<dbReference type="EMBL" id="LAZL01000007">
    <property type="protein sequence ID" value="KMT65980.1"/>
    <property type="molecule type" value="Genomic_DNA"/>
</dbReference>
<reference evidence="2 3" key="1">
    <citation type="submission" date="2015-04" db="EMBL/GenBank/DDBJ databases">
        <title>Draft Genome Sequence of the Novel Agar-Digesting Marine Bacterium Q1.</title>
        <authorList>
            <person name="Li Y."/>
            <person name="Li D."/>
            <person name="Chen G."/>
            <person name="Du Z."/>
        </authorList>
    </citation>
    <scope>NUCLEOTIDE SEQUENCE [LARGE SCALE GENOMIC DNA]</scope>
    <source>
        <strain evidence="2 3">Q1</strain>
    </source>
</reference>
<name>A0A0J8GT71_9ALTE</name>
<keyword evidence="1" id="KW-1133">Transmembrane helix</keyword>
<dbReference type="Proteomes" id="UP000037600">
    <property type="component" value="Unassembled WGS sequence"/>
</dbReference>
<evidence type="ECO:0000313" key="2">
    <source>
        <dbReference type="EMBL" id="KMT65980.1"/>
    </source>
</evidence>
<evidence type="ECO:0008006" key="4">
    <source>
        <dbReference type="Google" id="ProtNLM"/>
    </source>
</evidence>
<proteinExistence type="predicted"/>
<keyword evidence="1" id="KW-0812">Transmembrane</keyword>
<dbReference type="AlphaFoldDB" id="A0A0J8GT71"/>
<feature type="transmembrane region" description="Helical" evidence="1">
    <location>
        <begin position="83"/>
        <end position="104"/>
    </location>
</feature>
<dbReference type="STRING" id="1513271.XM47_05865"/>
<dbReference type="RefSeq" id="WP_048690694.1">
    <property type="nucleotide sequence ID" value="NZ_KQ130485.1"/>
</dbReference>
<evidence type="ECO:0000256" key="1">
    <source>
        <dbReference type="SAM" id="Phobius"/>
    </source>
</evidence>
<dbReference type="OrthoDB" id="5793589at2"/>
<protein>
    <recommendedName>
        <fullName evidence="4">Zinc-finger domain-containing protein</fullName>
    </recommendedName>
</protein>
<sequence length="215" mass="23964">MNCDQVEHYINDFCDNLLADNLQSQVSEHISNCDTCSKKIAQHQDYLNSMVKFKSPELEPGLAARMLHQAKNQPGKSSQNASFYKGFIAASVLFLAIFSSWQFVNKPETITPELVKTEVFSTEVTLVIYVPEDMPNADLKITLPNNVQLAGLSTLSSFSWPVDLKQGANNLSLPIEVAAGTNLHQALSFMANINYNNKQKDFELKVNLVTPHNQT</sequence>